<dbReference type="InterPro" id="IPR036691">
    <property type="entry name" value="Endo/exonu/phosph_ase_sf"/>
</dbReference>
<dbReference type="Proteomes" id="UP000192596">
    <property type="component" value="Unassembled WGS sequence"/>
</dbReference>
<accession>A0A1V8TVC5</accession>
<feature type="compositionally biased region" description="Polar residues" evidence="1">
    <location>
        <begin position="235"/>
        <end position="249"/>
    </location>
</feature>
<feature type="compositionally biased region" description="Polar residues" evidence="1">
    <location>
        <begin position="392"/>
        <end position="418"/>
    </location>
</feature>
<dbReference type="GO" id="GO:0004439">
    <property type="term" value="F:phosphatidylinositol-4,5-bisphosphate 5-phosphatase activity"/>
    <property type="evidence" value="ECO:0007669"/>
    <property type="project" value="TreeGrafter"/>
</dbReference>
<feature type="domain" description="Inositol polyphosphate-related phosphatase" evidence="2">
    <location>
        <begin position="871"/>
        <end position="1218"/>
    </location>
</feature>
<evidence type="ECO:0000313" key="3">
    <source>
        <dbReference type="EMBL" id="OQO15273.1"/>
    </source>
</evidence>
<dbReference type="InterPro" id="IPR036322">
    <property type="entry name" value="WD40_repeat_dom_sf"/>
</dbReference>
<dbReference type="InterPro" id="IPR000300">
    <property type="entry name" value="IPPc"/>
</dbReference>
<dbReference type="AlphaFoldDB" id="A0A1V8TVC5"/>
<feature type="compositionally biased region" description="Low complexity" evidence="1">
    <location>
        <begin position="96"/>
        <end position="109"/>
    </location>
</feature>
<dbReference type="Gene3D" id="2.130.10.10">
    <property type="entry name" value="YVTN repeat-like/Quinoprotein amine dehydrogenase"/>
    <property type="match status" value="1"/>
</dbReference>
<dbReference type="EMBL" id="NAJO01000001">
    <property type="protein sequence ID" value="OQO15273.1"/>
    <property type="molecule type" value="Genomic_DNA"/>
</dbReference>
<dbReference type="PANTHER" id="PTHR11200">
    <property type="entry name" value="INOSITOL 5-PHOSPHATASE"/>
    <property type="match status" value="1"/>
</dbReference>
<proteinExistence type="predicted"/>
<feature type="region of interest" description="Disordered" evidence="1">
    <location>
        <begin position="1"/>
        <end position="546"/>
    </location>
</feature>
<evidence type="ECO:0000313" key="4">
    <source>
        <dbReference type="Proteomes" id="UP000192596"/>
    </source>
</evidence>
<dbReference type="InterPro" id="IPR046985">
    <property type="entry name" value="IP5"/>
</dbReference>
<dbReference type="OrthoDB" id="2248459at2759"/>
<dbReference type="InParanoid" id="A0A1V8TVC5"/>
<evidence type="ECO:0000256" key="1">
    <source>
        <dbReference type="SAM" id="MobiDB-lite"/>
    </source>
</evidence>
<dbReference type="SMART" id="SM00128">
    <property type="entry name" value="IPPc"/>
    <property type="match status" value="1"/>
</dbReference>
<dbReference type="Gene3D" id="3.60.10.10">
    <property type="entry name" value="Endonuclease/exonuclease/phosphatase"/>
    <property type="match status" value="1"/>
</dbReference>
<dbReference type="Pfam" id="PF22669">
    <property type="entry name" value="Exo_endo_phos2"/>
    <property type="match status" value="1"/>
</dbReference>
<feature type="compositionally biased region" description="Low complexity" evidence="1">
    <location>
        <begin position="51"/>
        <end position="73"/>
    </location>
</feature>
<dbReference type="PANTHER" id="PTHR11200:SF240">
    <property type="entry name" value="INOSITOL POLYPHOSPHATE 5-PHOSPHATASE C9G1.10C-RELATED"/>
    <property type="match status" value="1"/>
</dbReference>
<feature type="compositionally biased region" description="Polar residues" evidence="1">
    <location>
        <begin position="524"/>
        <end position="536"/>
    </location>
</feature>
<protein>
    <recommendedName>
        <fullName evidence="2">Inositol polyphosphate-related phosphatase domain-containing protein</fullName>
    </recommendedName>
</protein>
<sequence>MPGTNEGPDGTSIRPVSSLLTKFENLGKDGDAPRTPTSGLRQVSLAKPTNGASGTRPTTPGSSDSPPAAAMPAKEIAMPRARRPSPPRQRPISMFPTTPAQVAPPVVTVDSPRSPPGGTMANTHANVLTPVQSGVPPDSPTRGHFRSVSRTTTPALEKRISSLLQSIDVSRLDLNDATPAQTPTATHMEAKPSGPPPVNRAAKPRVPSKPVELTMSSNGLAAPESNHDLVDHSASPFSTPPASRSNSPEKVTVSRGVPIESAMAWAQRTRGDSDASWVERLQGGSDTSSIQGGRHGSNDSGIQRMRGESDASFTARARAGSNASFVEPSSLERPSPPISTVAGRRDFNNPLARTPTMPARYRPVRRDDMSAAGDLDDSKPRLPARPELQIRSGRTSPTKLRSGRTSPIKSRSGRTSPSKLVHQLAHSIPHRSQTFTEPAHAGRIPAAKPAQASALTQGFDRVAPSRNTVPAVMPPAVPAPRRSMDRRPQMAALTQTPQPAEPAPLNGHSRDDQPDEPAILPGATQASDFPDTTNASRRPPRYRQRPWQIPTDYDTRLMAVCGHYVCTTGYITKAWDLRTGEQIMNMAHSEHLKVTSIVFKPTAEAESTSVWLGTNIGEIHEVDILGQAATRTKANAHRREIIRMYRNASELWTLDEGGDLNVWKKDDKTMPSLDSQANTFRVPKGHTFSIACGEQLWIATGKDIRVFLPGVRSETEFQVLRQPLSQSNSGEVTAGATISSKPDLVYFGHTDGKVSIYNRKTFSCVGVVNVSVYKISALAGVGDYLWAGFNTGMAYVYDTSTTPWVAKKDWHAHEKQICSIVADPSAVWLLDRMQVITLGTDNMLRLWDGSLEDDWLDTRMHDSDSDYCTFHEITVDVLTWNAGASKPTHLQQNHQDNNFFREYLTASEPADILVFGFQELVDLEDKKVTAKSFFKSKKKVAEDSNEQQHMSHQYRNWRDHLTRCLDEHITNITYALVHTASMVGLFTCIFVKTSLRPRIKAISTAEIKRGMGGLHGNKGALVVRMTLDDSSLCFINCHLAAGQTQTINRNNDVAAILEAEALAPHVFPANSDLSLSDLFTSGGDGSMILDHELCILNGDLNYRIDTMGRDTVIKHVSQKNLARLLERDQLLLSRKKNPGFRLRAFAEAPITFAPTYKYNVQSDEYDTSEKRRAPAWCDRVLYRGLGKVKCESYRRWEVRVSDHRPVSARLRCRVKSVDPARRKKVWERSLGEFEEVRKKVRGIVEVDYLMNVLGLTRQEAIAALRG</sequence>
<dbReference type="SUPFAM" id="SSF56219">
    <property type="entry name" value="DNase I-like"/>
    <property type="match status" value="1"/>
</dbReference>
<dbReference type="STRING" id="1507870.A0A1V8TVC5"/>
<gene>
    <name evidence="3" type="ORF">B0A48_00656</name>
</gene>
<dbReference type="FunFam" id="3.60.10.10:FF:000036">
    <property type="entry name" value="Inositol polyphosphate phosphatase, putative"/>
    <property type="match status" value="1"/>
</dbReference>
<dbReference type="GO" id="GO:0046856">
    <property type="term" value="P:phosphatidylinositol dephosphorylation"/>
    <property type="evidence" value="ECO:0007669"/>
    <property type="project" value="InterPro"/>
</dbReference>
<dbReference type="InterPro" id="IPR015943">
    <property type="entry name" value="WD40/YVTN_repeat-like_dom_sf"/>
</dbReference>
<comment type="caution">
    <text evidence="3">The sequence shown here is derived from an EMBL/GenBank/DDBJ whole genome shotgun (WGS) entry which is preliminary data.</text>
</comment>
<feature type="compositionally biased region" description="Polar residues" evidence="1">
    <location>
        <begin position="120"/>
        <end position="132"/>
    </location>
</feature>
<evidence type="ECO:0000259" key="2">
    <source>
        <dbReference type="SMART" id="SM00128"/>
    </source>
</evidence>
<name>A0A1V8TVC5_9PEZI</name>
<reference evidence="4" key="1">
    <citation type="submission" date="2017-03" db="EMBL/GenBank/DDBJ databases">
        <title>Genomes of endolithic fungi from Antarctica.</title>
        <authorList>
            <person name="Coleine C."/>
            <person name="Masonjones S."/>
            <person name="Stajich J.E."/>
        </authorList>
    </citation>
    <scope>NUCLEOTIDE SEQUENCE [LARGE SCALE GENOMIC DNA]</scope>
    <source>
        <strain evidence="4">CCFEE 5527</strain>
    </source>
</reference>
<organism evidence="3 4">
    <name type="scientific">Cryoendolithus antarcticus</name>
    <dbReference type="NCBI Taxonomy" id="1507870"/>
    <lineage>
        <taxon>Eukaryota</taxon>
        <taxon>Fungi</taxon>
        <taxon>Dikarya</taxon>
        <taxon>Ascomycota</taxon>
        <taxon>Pezizomycotina</taxon>
        <taxon>Dothideomycetes</taxon>
        <taxon>Dothideomycetidae</taxon>
        <taxon>Cladosporiales</taxon>
        <taxon>Cladosporiaceae</taxon>
        <taxon>Cryoendolithus</taxon>
    </lineage>
</organism>
<dbReference type="SUPFAM" id="SSF50978">
    <property type="entry name" value="WD40 repeat-like"/>
    <property type="match status" value="1"/>
</dbReference>
<keyword evidence="4" id="KW-1185">Reference proteome</keyword>